<gene>
    <name evidence="3" type="ordered locus">Bsel_3086</name>
</gene>
<keyword evidence="4" id="KW-1185">Reference proteome</keyword>
<dbReference type="InterPro" id="IPR013736">
    <property type="entry name" value="Xaa-Pro_dipept_C"/>
</dbReference>
<protein>
    <submittedName>
        <fullName evidence="3">Peptidase S15</fullName>
    </submittedName>
</protein>
<dbReference type="EMBL" id="CP001791">
    <property type="protein sequence ID" value="ADI00568.1"/>
    <property type="molecule type" value="Genomic_DNA"/>
</dbReference>
<sequence>MVFNVKDSERRRTIRRFPHEVEERNDVWIPLSDGKRLAATIWLPKDADKQPVPAILEYLPYRKNDFTAIRDSIRHPYFAGHGYASIRVDIRGTGDSDGYLPDEYTKQEQDDALEVFEWIQAQPWSTGSVGMIGKSWGGFNGLQIAARQHPALKAVITLCSTDDRYADDVHYRGGNILASDMLWWASTMFAYNARPQDPQNVGDSWRDNWLERLDKTPPFVEEWMRHQRRDAYWKHGSVCEDYSKVNIPVYAVGGWQDGYTNAVFRMVEHLPGPVKGLIGPWAHEYPEVATPEPAIGFLQECLRWWDQWLKEEETGIMDEPALTTWIQDYAPPQVTYDERPGKWVADDAWPSSAVSEEKLFINGDGLSLQDEATGSEDESVHVPSVQQHGLHAGVWCPFGQSGDLPDDQRLEDAHAVVLRTAPFSSDLELLGRPVLHASVSVNEENALLSARLSIKAPTGESTRISWGMLNLNHHKSHEEPEPLEPGKRYQISVPLDALGQEVPAGYVLELALSPAFWPQAWPSPKPVTVTLHPGDGTYLSLPVRESQQRDQYAGQFDVPETAEVMGREILRREERYRNVVHRLVDRTWELDDFSDEGERRLPSNGIQYGSQNRNTFTIREDDPLSAKVRCQWTLNIGRDDWQTKLVTDSSMTADKHDFYLENTITAYESDEEIFIKTWRTSVPRDFN</sequence>
<dbReference type="KEGG" id="bse:Bsel_3086"/>
<dbReference type="NCBIfam" id="TIGR00976">
    <property type="entry name" value="CocE_NonD"/>
    <property type="match status" value="1"/>
</dbReference>
<dbReference type="SMART" id="SM00939">
    <property type="entry name" value="PepX_C"/>
    <property type="match status" value="1"/>
</dbReference>
<organism evidence="3 4">
    <name type="scientific">Bacillus selenitireducens (strain ATCC 700615 / DSM 15326 / MLS10)</name>
    <dbReference type="NCBI Taxonomy" id="439292"/>
    <lineage>
        <taxon>Bacteria</taxon>
        <taxon>Bacillati</taxon>
        <taxon>Bacillota</taxon>
        <taxon>Bacilli</taxon>
        <taxon>Bacillales</taxon>
        <taxon>Bacillaceae</taxon>
        <taxon>Salisediminibacterium</taxon>
    </lineage>
</organism>
<evidence type="ECO:0000313" key="4">
    <source>
        <dbReference type="Proteomes" id="UP000000271"/>
    </source>
</evidence>
<dbReference type="HOGENOM" id="CLU_015590_4_0_9"/>
<dbReference type="PANTHER" id="PTHR43056:SF10">
    <property type="entry name" value="COCE_NOND FAMILY, PUTATIVE (AFU_ORTHOLOGUE AFUA_7G00600)-RELATED"/>
    <property type="match status" value="1"/>
</dbReference>
<evidence type="ECO:0000313" key="3">
    <source>
        <dbReference type="EMBL" id="ADI00568.1"/>
    </source>
</evidence>
<dbReference type="Gene3D" id="2.60.120.260">
    <property type="entry name" value="Galactose-binding domain-like"/>
    <property type="match status" value="1"/>
</dbReference>
<dbReference type="Pfam" id="PF02129">
    <property type="entry name" value="Peptidase_S15"/>
    <property type="match status" value="1"/>
</dbReference>
<dbReference type="eggNOG" id="COG2936">
    <property type="taxonomic scope" value="Bacteria"/>
</dbReference>
<dbReference type="InterPro" id="IPR005674">
    <property type="entry name" value="CocE/Ser_esterase"/>
</dbReference>
<evidence type="ECO:0000256" key="1">
    <source>
        <dbReference type="ARBA" id="ARBA00022801"/>
    </source>
</evidence>
<reference evidence="3" key="1">
    <citation type="submission" date="2009-10" db="EMBL/GenBank/DDBJ databases">
        <title>Complete sequence of Bacillus selenitireducens MLS10.</title>
        <authorList>
            <consortium name="US DOE Joint Genome Institute"/>
            <person name="Lucas S."/>
            <person name="Copeland A."/>
            <person name="Lapidus A."/>
            <person name="Glavina del Rio T."/>
            <person name="Dalin E."/>
            <person name="Tice H."/>
            <person name="Bruce D."/>
            <person name="Goodwin L."/>
            <person name="Pitluck S."/>
            <person name="Sims D."/>
            <person name="Brettin T."/>
            <person name="Detter J.C."/>
            <person name="Han C."/>
            <person name="Larimer F."/>
            <person name="Land M."/>
            <person name="Hauser L."/>
            <person name="Kyrpides N."/>
            <person name="Ovchinnikova G."/>
            <person name="Stolz J."/>
        </authorList>
    </citation>
    <scope>NUCLEOTIDE SEQUENCE [LARGE SCALE GENOMIC DNA]</scope>
    <source>
        <strain evidence="3">MLS10</strain>
    </source>
</reference>
<dbReference type="PANTHER" id="PTHR43056">
    <property type="entry name" value="PEPTIDASE S9 PROLYL OLIGOPEPTIDASE"/>
    <property type="match status" value="1"/>
</dbReference>
<keyword evidence="1" id="KW-0378">Hydrolase</keyword>
<dbReference type="InterPro" id="IPR000383">
    <property type="entry name" value="Xaa-Pro-like_dom"/>
</dbReference>
<dbReference type="SUPFAM" id="SSF49785">
    <property type="entry name" value="Galactose-binding domain-like"/>
    <property type="match status" value="1"/>
</dbReference>
<dbReference type="InterPro" id="IPR029058">
    <property type="entry name" value="AB_hydrolase_fold"/>
</dbReference>
<dbReference type="Gene3D" id="3.40.50.1820">
    <property type="entry name" value="alpha/beta hydrolase"/>
    <property type="match status" value="1"/>
</dbReference>
<dbReference type="OrthoDB" id="319764at2"/>
<dbReference type="Pfam" id="PF08530">
    <property type="entry name" value="PepX_C"/>
    <property type="match status" value="1"/>
</dbReference>
<dbReference type="Gene3D" id="1.10.3020.10">
    <property type="entry name" value="alpha-amino acid ester hydrolase ( Helical cap domain)"/>
    <property type="match status" value="1"/>
</dbReference>
<name>D6Y0K0_BACIE</name>
<dbReference type="Proteomes" id="UP000000271">
    <property type="component" value="Chromosome"/>
</dbReference>
<evidence type="ECO:0000259" key="2">
    <source>
        <dbReference type="SMART" id="SM00939"/>
    </source>
</evidence>
<feature type="domain" description="Xaa-Pro dipeptidyl-peptidase C-terminal" evidence="2">
    <location>
        <begin position="302"/>
        <end position="562"/>
    </location>
</feature>
<dbReference type="STRING" id="439292.Bsel_3086"/>
<dbReference type="GO" id="GO:0008239">
    <property type="term" value="F:dipeptidyl-peptidase activity"/>
    <property type="evidence" value="ECO:0007669"/>
    <property type="project" value="InterPro"/>
</dbReference>
<dbReference type="InterPro" id="IPR008979">
    <property type="entry name" value="Galactose-bd-like_sf"/>
</dbReference>
<dbReference type="RefSeq" id="WP_013173972.1">
    <property type="nucleotide sequence ID" value="NC_014219.1"/>
</dbReference>
<dbReference type="AlphaFoldDB" id="D6Y0K0"/>
<proteinExistence type="predicted"/>
<dbReference type="SUPFAM" id="SSF53474">
    <property type="entry name" value="alpha/beta-Hydrolases"/>
    <property type="match status" value="1"/>
</dbReference>
<dbReference type="InterPro" id="IPR050585">
    <property type="entry name" value="Xaa-Pro_dipeptidyl-ppase/CocE"/>
</dbReference>
<accession>D6Y0K0</accession>